<name>A0A2Z6IFB4_9BURK</name>
<sequence>MRKGALYGLFDELRVAPHDGLGSDDVGAEQNAKAERLKALRHKVRRFEFGPAFFGTAVNASAGFDEFANDFQIFLVGEHERTSVG</sequence>
<dbReference type="KEGG" id="sutt:SUTMEG_17890"/>
<reference evidence="1 2" key="1">
    <citation type="journal article" date="2018" name="Int. J. Syst. Evol. Microbiol.">
        <title>Mesosutterella multiformis gen. nov., sp. nov., a member of the family Sutterellaceae and Sutterella megalosphaeroides sp. nov., isolated from human faeces.</title>
        <authorList>
            <person name="Sakamoto M."/>
            <person name="Ikeyama N."/>
            <person name="Kunihiro T."/>
            <person name="Iino T."/>
            <person name="Yuki M."/>
            <person name="Ohkuma M."/>
        </authorList>
    </citation>
    <scope>NUCLEOTIDE SEQUENCE [LARGE SCALE GENOMIC DNA]</scope>
    <source>
        <strain evidence="1 2">6FBBBH3</strain>
    </source>
</reference>
<dbReference type="RefSeq" id="WP_331813069.1">
    <property type="nucleotide sequence ID" value="NZ_AP018786.1"/>
</dbReference>
<dbReference type="EMBL" id="AP018786">
    <property type="protein sequence ID" value="BBF23898.1"/>
    <property type="molecule type" value="Genomic_DNA"/>
</dbReference>
<organism evidence="1 2">
    <name type="scientific">Sutterella megalosphaeroides</name>
    <dbReference type="NCBI Taxonomy" id="2494234"/>
    <lineage>
        <taxon>Bacteria</taxon>
        <taxon>Pseudomonadati</taxon>
        <taxon>Pseudomonadota</taxon>
        <taxon>Betaproteobacteria</taxon>
        <taxon>Burkholderiales</taxon>
        <taxon>Sutterellaceae</taxon>
        <taxon>Sutterella</taxon>
    </lineage>
</organism>
<gene>
    <name evidence="1" type="ORF">SUTMEG_17890</name>
</gene>
<keyword evidence="2" id="KW-1185">Reference proteome</keyword>
<dbReference type="AlphaFoldDB" id="A0A2Z6IFB4"/>
<proteinExistence type="predicted"/>
<accession>A0A2Z6IFB4</accession>
<dbReference type="Proteomes" id="UP000271003">
    <property type="component" value="Chromosome"/>
</dbReference>
<evidence type="ECO:0000313" key="2">
    <source>
        <dbReference type="Proteomes" id="UP000271003"/>
    </source>
</evidence>
<evidence type="ECO:0000313" key="1">
    <source>
        <dbReference type="EMBL" id="BBF23898.1"/>
    </source>
</evidence>
<protein>
    <submittedName>
        <fullName evidence="1">Uncharacterized protein</fullName>
    </submittedName>
</protein>